<evidence type="ECO:0000259" key="1">
    <source>
        <dbReference type="Pfam" id="PF09350"/>
    </source>
</evidence>
<dbReference type="AlphaFoldDB" id="A0A2P6MPA7"/>
<gene>
    <name evidence="2" type="ORF">PROFUN_02550</name>
</gene>
<evidence type="ECO:0000313" key="3">
    <source>
        <dbReference type="Proteomes" id="UP000241769"/>
    </source>
</evidence>
<protein>
    <recommendedName>
        <fullName evidence="1">DnaJ homologue subfamily C member 28 conserved domain-containing protein</fullName>
    </recommendedName>
</protein>
<evidence type="ECO:0000313" key="2">
    <source>
        <dbReference type="EMBL" id="PRP73541.1"/>
    </source>
</evidence>
<dbReference type="InterPro" id="IPR052573">
    <property type="entry name" value="DnaJ_C_subfamily_28"/>
</dbReference>
<dbReference type="InterPro" id="IPR018961">
    <property type="entry name" value="DnaJ_homolog_subfam-C_membr-28"/>
</dbReference>
<dbReference type="OrthoDB" id="1922282at2759"/>
<dbReference type="InParanoid" id="A0A2P6MPA7"/>
<feature type="domain" description="DnaJ homologue subfamily C member 28 conserved" evidence="1">
    <location>
        <begin position="20"/>
        <end position="86"/>
    </location>
</feature>
<comment type="caution">
    <text evidence="2">The sequence shown here is derived from an EMBL/GenBank/DDBJ whole genome shotgun (WGS) entry which is preliminary data.</text>
</comment>
<dbReference type="PANTHER" id="PTHR39158:SF1">
    <property type="entry name" value="DNAJ HOMOLOG SUBFAMILY C MEMBER 28"/>
    <property type="match status" value="1"/>
</dbReference>
<reference evidence="2 3" key="1">
    <citation type="journal article" date="2018" name="Genome Biol. Evol.">
        <title>Multiple Roots of Fruiting Body Formation in Amoebozoa.</title>
        <authorList>
            <person name="Hillmann F."/>
            <person name="Forbes G."/>
            <person name="Novohradska S."/>
            <person name="Ferling I."/>
            <person name="Riege K."/>
            <person name="Groth M."/>
            <person name="Westermann M."/>
            <person name="Marz M."/>
            <person name="Spaller T."/>
            <person name="Winckler T."/>
            <person name="Schaap P."/>
            <person name="Glockner G."/>
        </authorList>
    </citation>
    <scope>NUCLEOTIDE SEQUENCE [LARGE SCALE GENOMIC DNA]</scope>
    <source>
        <strain evidence="2 3">Jena</strain>
    </source>
</reference>
<dbReference type="EMBL" id="MDYQ01000599">
    <property type="protein sequence ID" value="PRP73541.1"/>
    <property type="molecule type" value="Genomic_DNA"/>
</dbReference>
<keyword evidence="3" id="KW-1185">Reference proteome</keyword>
<organism evidence="2 3">
    <name type="scientific">Planoprotostelium fungivorum</name>
    <dbReference type="NCBI Taxonomy" id="1890364"/>
    <lineage>
        <taxon>Eukaryota</taxon>
        <taxon>Amoebozoa</taxon>
        <taxon>Evosea</taxon>
        <taxon>Variosea</taxon>
        <taxon>Cavosteliida</taxon>
        <taxon>Cavosteliaceae</taxon>
        <taxon>Planoprotostelium</taxon>
    </lineage>
</organism>
<dbReference type="Proteomes" id="UP000241769">
    <property type="component" value="Unassembled WGS sequence"/>
</dbReference>
<dbReference type="Pfam" id="PF09350">
    <property type="entry name" value="DJC28_CD"/>
    <property type="match status" value="1"/>
</dbReference>
<name>A0A2P6MPA7_9EUKA</name>
<accession>A0A2P6MPA7</accession>
<sequence length="187" mass="22024">MIETGDSESGYDPYVYGNWLAESRIKQAISEGKFDDAATGKPLESLTEYENPFLDRIEVHAHKLMKRNGARPEWVEKNAEICEKLAQQRQLLYEGFRRRHRVIRQTERPDGGFLSRWLQGTTATPSSSLESREEEWKRVQEEFARELQAINKTIHSYNAMVPMHIQFSVLHLEREMERLEERRIDSK</sequence>
<dbReference type="PANTHER" id="PTHR39158">
    <property type="entry name" value="OS08G0560600 PROTEIN"/>
    <property type="match status" value="1"/>
</dbReference>
<proteinExistence type="predicted"/>